<gene>
    <name evidence="2" type="ORF">COA07_11560</name>
</gene>
<accession>A0A2A4I826</accession>
<name>A0A2A4I826_9SPHN</name>
<feature type="transmembrane region" description="Helical" evidence="1">
    <location>
        <begin position="155"/>
        <end position="177"/>
    </location>
</feature>
<dbReference type="Pfam" id="PF06149">
    <property type="entry name" value="DUF969"/>
    <property type="match status" value="1"/>
</dbReference>
<keyword evidence="1" id="KW-0812">Transmembrane</keyword>
<proteinExistence type="predicted"/>
<dbReference type="Proteomes" id="UP000218323">
    <property type="component" value="Unassembled WGS sequence"/>
</dbReference>
<sequence>MLVLAGIAVIAGGFLLRFHPLLVIVASAAVTGWAAGLDPLRILATFGHAFNETRYVTAIYMVLPVIGLLERRGLQERARGLVAGLHGATAGRLLAGYLLFRQVTAALGLTSVAGPAQTVRPLVAPMAQAAAERQGATGDAAAEEVKAMAAATDNIGLFFGEDIFIAIGSILLMKGVLDGYGIVLEPFQLSIWAIPTAIAAFAIHGARLLWLDRRLARHTQPPGPAA</sequence>
<keyword evidence="1" id="KW-0472">Membrane</keyword>
<keyword evidence="1" id="KW-1133">Transmembrane helix</keyword>
<evidence type="ECO:0000313" key="2">
    <source>
        <dbReference type="EMBL" id="PCG13950.1"/>
    </source>
</evidence>
<evidence type="ECO:0000313" key="3">
    <source>
        <dbReference type="Proteomes" id="UP000218323"/>
    </source>
</evidence>
<dbReference type="InterPro" id="IPR010374">
    <property type="entry name" value="DUF969"/>
</dbReference>
<dbReference type="RefSeq" id="WP_066713983.1">
    <property type="nucleotide sequence ID" value="NZ_JBHIWA010000144.1"/>
</dbReference>
<feature type="transmembrane region" description="Helical" evidence="1">
    <location>
        <begin position="52"/>
        <end position="69"/>
    </location>
</feature>
<protein>
    <submittedName>
        <fullName evidence="2">DUF969 domain-containing protein</fullName>
    </submittedName>
</protein>
<dbReference type="EMBL" id="NWVC01000005">
    <property type="protein sequence ID" value="PCG13950.1"/>
    <property type="molecule type" value="Genomic_DNA"/>
</dbReference>
<reference evidence="2 3" key="1">
    <citation type="submission" date="2017-09" db="EMBL/GenBank/DDBJ databases">
        <title>Sphingomonas adhaesiva DSM 7418, whole genome shotgun sequence.</title>
        <authorList>
            <person name="Feng G."/>
            <person name="Zhu H."/>
        </authorList>
    </citation>
    <scope>NUCLEOTIDE SEQUENCE [LARGE SCALE GENOMIC DNA]</scope>
    <source>
        <strain evidence="2 3">DSM 7418</strain>
    </source>
</reference>
<organism evidence="2 3">
    <name type="scientific">Sphingomonas adhaesiva</name>
    <dbReference type="NCBI Taxonomy" id="28212"/>
    <lineage>
        <taxon>Bacteria</taxon>
        <taxon>Pseudomonadati</taxon>
        <taxon>Pseudomonadota</taxon>
        <taxon>Alphaproteobacteria</taxon>
        <taxon>Sphingomonadales</taxon>
        <taxon>Sphingomonadaceae</taxon>
        <taxon>Sphingomonas</taxon>
    </lineage>
</organism>
<dbReference type="AlphaFoldDB" id="A0A2A4I826"/>
<comment type="caution">
    <text evidence="2">The sequence shown here is derived from an EMBL/GenBank/DDBJ whole genome shotgun (WGS) entry which is preliminary data.</text>
</comment>
<evidence type="ECO:0000256" key="1">
    <source>
        <dbReference type="SAM" id="Phobius"/>
    </source>
</evidence>
<keyword evidence="3" id="KW-1185">Reference proteome</keyword>
<feature type="transmembrane region" description="Helical" evidence="1">
    <location>
        <begin position="189"/>
        <end position="210"/>
    </location>
</feature>